<proteinExistence type="predicted"/>
<organism evidence="2">
    <name type="scientific">Solanum chacoense</name>
    <name type="common">Chaco potato</name>
    <dbReference type="NCBI Taxonomy" id="4108"/>
    <lineage>
        <taxon>Eukaryota</taxon>
        <taxon>Viridiplantae</taxon>
        <taxon>Streptophyta</taxon>
        <taxon>Embryophyta</taxon>
        <taxon>Tracheophyta</taxon>
        <taxon>Spermatophyta</taxon>
        <taxon>Magnoliopsida</taxon>
        <taxon>eudicotyledons</taxon>
        <taxon>Gunneridae</taxon>
        <taxon>Pentapetalae</taxon>
        <taxon>asterids</taxon>
        <taxon>lamiids</taxon>
        <taxon>Solanales</taxon>
        <taxon>Solanaceae</taxon>
        <taxon>Solanoideae</taxon>
        <taxon>Solaneae</taxon>
        <taxon>Solanum</taxon>
    </lineage>
</organism>
<dbReference type="AlphaFoldDB" id="A0A0V0GGH1"/>
<feature type="chain" id="PRO_5006865333" evidence="1">
    <location>
        <begin position="24"/>
        <end position="80"/>
    </location>
</feature>
<feature type="non-terminal residue" evidence="2">
    <location>
        <position position="80"/>
    </location>
</feature>
<dbReference type="EMBL" id="GEDG01039078">
    <property type="protein sequence ID" value="JAP07285.1"/>
    <property type="molecule type" value="Transcribed_RNA"/>
</dbReference>
<accession>A0A0V0GGH1</accession>
<reference evidence="2" key="1">
    <citation type="submission" date="2015-12" db="EMBL/GenBank/DDBJ databases">
        <title>Gene expression during late stages of embryo sac development: a critical building block for successful pollen-pistil interactions.</title>
        <authorList>
            <person name="Liu Y."/>
            <person name="Joly V."/>
            <person name="Sabar M."/>
            <person name="Matton D.P."/>
        </authorList>
    </citation>
    <scope>NUCLEOTIDE SEQUENCE</scope>
</reference>
<evidence type="ECO:0000313" key="2">
    <source>
        <dbReference type="EMBL" id="JAP07285.1"/>
    </source>
</evidence>
<evidence type="ECO:0000256" key="1">
    <source>
        <dbReference type="SAM" id="SignalP"/>
    </source>
</evidence>
<sequence length="80" mass="8931">MVFATSCSFFCTHSLSLFVIVNTSLIKCNMNATSYIRDVPLPWLFHPYPSLILPPVRRTMIVTIKVSALTCDIFSSSTNA</sequence>
<keyword evidence="1" id="KW-0732">Signal</keyword>
<protein>
    <submittedName>
        <fullName evidence="2">Putative ovule protein</fullName>
    </submittedName>
</protein>
<feature type="signal peptide" evidence="1">
    <location>
        <begin position="1"/>
        <end position="23"/>
    </location>
</feature>
<name>A0A0V0GGH1_SOLCH</name>